<reference evidence="1 2" key="1">
    <citation type="submission" date="2020-08" db="EMBL/GenBank/DDBJ databases">
        <title>Genomic Encyclopedia of Type Strains, Phase IV (KMG-IV): sequencing the most valuable type-strain genomes for metagenomic binning, comparative biology and taxonomic classification.</title>
        <authorList>
            <person name="Goeker M."/>
        </authorList>
    </citation>
    <scope>NUCLEOTIDE SEQUENCE [LARGE SCALE GENOMIC DNA]</scope>
    <source>
        <strain evidence="1 2">DSM 23240</strain>
    </source>
</reference>
<gene>
    <name evidence="1" type="ORF">HNR39_003455</name>
</gene>
<sequence length="39" mass="4107">MGFMKVTIFTSGLLAVAGTALRKVKVALVTKSERNLLAA</sequence>
<proteinExistence type="predicted"/>
<evidence type="ECO:0000313" key="2">
    <source>
        <dbReference type="Proteomes" id="UP000571084"/>
    </source>
</evidence>
<protein>
    <submittedName>
        <fullName evidence="1">Uncharacterized protein</fullName>
    </submittedName>
</protein>
<evidence type="ECO:0000313" key="1">
    <source>
        <dbReference type="EMBL" id="MBB5201602.1"/>
    </source>
</evidence>
<comment type="caution">
    <text evidence="1">The sequence shown here is derived from an EMBL/GenBank/DDBJ whole genome shotgun (WGS) entry which is preliminary data.</text>
</comment>
<dbReference type="AlphaFoldDB" id="A0A840RWP7"/>
<dbReference type="Proteomes" id="UP000571084">
    <property type="component" value="Unassembled WGS sequence"/>
</dbReference>
<organism evidence="1 2">
    <name type="scientific">Glaciimonas immobilis</name>
    <dbReference type="NCBI Taxonomy" id="728004"/>
    <lineage>
        <taxon>Bacteria</taxon>
        <taxon>Pseudomonadati</taxon>
        <taxon>Pseudomonadota</taxon>
        <taxon>Betaproteobacteria</taxon>
        <taxon>Burkholderiales</taxon>
        <taxon>Oxalobacteraceae</taxon>
        <taxon>Glaciimonas</taxon>
    </lineage>
</organism>
<keyword evidence="2" id="KW-1185">Reference proteome</keyword>
<name>A0A840RWP7_9BURK</name>
<dbReference type="EMBL" id="JACHHQ010000007">
    <property type="protein sequence ID" value="MBB5201602.1"/>
    <property type="molecule type" value="Genomic_DNA"/>
</dbReference>
<accession>A0A840RWP7</accession>